<evidence type="ECO:0000256" key="10">
    <source>
        <dbReference type="ARBA" id="ARBA00048174"/>
    </source>
</evidence>
<dbReference type="CDD" id="cd05233">
    <property type="entry name" value="SDR_c"/>
    <property type="match status" value="1"/>
</dbReference>
<dbReference type="GO" id="GO:0006772">
    <property type="term" value="P:thiamine metabolic process"/>
    <property type="evidence" value="ECO:0007669"/>
    <property type="project" value="TreeGrafter"/>
</dbReference>
<evidence type="ECO:0000256" key="6">
    <source>
        <dbReference type="ARBA" id="ARBA00022842"/>
    </source>
</evidence>
<dbReference type="Proteomes" id="UP000754883">
    <property type="component" value="Unassembled WGS sequence"/>
</dbReference>
<dbReference type="FunFam" id="3.90.950.10:FF:000002">
    <property type="entry name" value="Inosine/xanthosine triphosphatase"/>
    <property type="match status" value="1"/>
</dbReference>
<keyword evidence="4" id="KW-0547">Nucleotide-binding</keyword>
<dbReference type="PANTHER" id="PTHR34699">
    <property type="match status" value="1"/>
</dbReference>
<dbReference type="Gene3D" id="3.90.950.10">
    <property type="match status" value="1"/>
</dbReference>
<reference evidence="13" key="1">
    <citation type="submission" date="2021-10" db="EMBL/GenBank/DDBJ databases">
        <authorList>
            <person name="Piombo E."/>
        </authorList>
    </citation>
    <scope>NUCLEOTIDE SEQUENCE</scope>
</reference>
<evidence type="ECO:0000256" key="9">
    <source>
        <dbReference type="ARBA" id="ARBA00038901"/>
    </source>
</evidence>
<dbReference type="EMBL" id="CABFNO020001469">
    <property type="protein sequence ID" value="CAG9990245.1"/>
    <property type="molecule type" value="Genomic_DNA"/>
</dbReference>
<dbReference type="OrthoDB" id="37659at2759"/>
<evidence type="ECO:0000256" key="7">
    <source>
        <dbReference type="ARBA" id="ARBA00023080"/>
    </source>
</evidence>
<keyword evidence="5" id="KW-0378">Hydrolase</keyword>
<evidence type="ECO:0000256" key="11">
    <source>
        <dbReference type="ARBA" id="ARBA00048781"/>
    </source>
</evidence>
<keyword evidence="3" id="KW-0479">Metal-binding</keyword>
<comment type="caution">
    <text evidence="13">The sequence shown here is derived from an EMBL/GenBank/DDBJ whole genome shotgun (WGS) entry which is preliminary data.</text>
</comment>
<gene>
    <name evidence="13" type="ORF">CBYS24578_00012475</name>
</gene>
<dbReference type="AlphaFoldDB" id="A0A9N9UGH4"/>
<protein>
    <recommendedName>
        <fullName evidence="9">inosine/xanthosine triphosphatase</fullName>
        <ecNumber evidence="9">3.6.1.73</ecNumber>
    </recommendedName>
</protein>
<evidence type="ECO:0000256" key="8">
    <source>
        <dbReference type="ARBA" id="ARBA00023211"/>
    </source>
</evidence>
<dbReference type="InterPro" id="IPR002347">
    <property type="entry name" value="SDR_fam"/>
</dbReference>
<dbReference type="PANTHER" id="PTHR34699:SF2">
    <property type="entry name" value="NON-CANONICAL PURINE NTP PHOSPHATASE_PRRC1 DOMAIN-CONTAINING PROTEIN"/>
    <property type="match status" value="1"/>
</dbReference>
<keyword evidence="8" id="KW-0464">Manganese</keyword>
<dbReference type="InterPro" id="IPR036291">
    <property type="entry name" value="NAD(P)-bd_dom_sf"/>
</dbReference>
<comment type="cofactor">
    <cofactor evidence="1">
        <name>Mn(2+)</name>
        <dbReference type="ChEBI" id="CHEBI:29035"/>
    </cofactor>
</comment>
<dbReference type="Pfam" id="PF01931">
    <property type="entry name" value="NTPase_I-T"/>
    <property type="match status" value="1"/>
</dbReference>
<evidence type="ECO:0000256" key="1">
    <source>
        <dbReference type="ARBA" id="ARBA00001936"/>
    </source>
</evidence>
<dbReference type="GO" id="GO:0046872">
    <property type="term" value="F:metal ion binding"/>
    <property type="evidence" value="ECO:0007669"/>
    <property type="project" value="UniProtKB-KW"/>
</dbReference>
<dbReference type="SUPFAM" id="SSF52972">
    <property type="entry name" value="ITPase-like"/>
    <property type="match status" value="1"/>
</dbReference>
<comment type="cofactor">
    <cofactor evidence="2">
        <name>Mg(2+)</name>
        <dbReference type="ChEBI" id="CHEBI:18420"/>
    </cofactor>
</comment>
<evidence type="ECO:0000256" key="3">
    <source>
        <dbReference type="ARBA" id="ARBA00022723"/>
    </source>
</evidence>
<dbReference type="Pfam" id="PF13561">
    <property type="entry name" value="adh_short_C2"/>
    <property type="match status" value="1"/>
</dbReference>
<evidence type="ECO:0000313" key="14">
    <source>
        <dbReference type="Proteomes" id="UP000754883"/>
    </source>
</evidence>
<evidence type="ECO:0000313" key="13">
    <source>
        <dbReference type="EMBL" id="CAG9990245.1"/>
    </source>
</evidence>
<dbReference type="InterPro" id="IPR050299">
    <property type="entry name" value="YjjX_NTPase"/>
</dbReference>
<comment type="catalytic activity">
    <reaction evidence="10">
        <text>ITP + H2O = IDP + phosphate + H(+)</text>
        <dbReference type="Rhea" id="RHEA:28330"/>
        <dbReference type="ChEBI" id="CHEBI:15377"/>
        <dbReference type="ChEBI" id="CHEBI:15378"/>
        <dbReference type="ChEBI" id="CHEBI:43474"/>
        <dbReference type="ChEBI" id="CHEBI:58280"/>
        <dbReference type="ChEBI" id="CHEBI:61402"/>
        <dbReference type="EC" id="3.6.1.73"/>
    </reaction>
</comment>
<dbReference type="SUPFAM" id="SSF51735">
    <property type="entry name" value="NAD(P)-binding Rossmann-fold domains"/>
    <property type="match status" value="1"/>
</dbReference>
<sequence length="400" mass="43458">MSAAPKVVVVSSTNRVKTKAAKEGFQALLPGPYEFLEVKVETEVAAQPFSDAETLLGASNRVKNARIARPDADFWIGIEGGVDEHDGNLLNFAWVVVASKEGRTGKARTPAYYLPEESARLVREGLELGQADDQVFGTSDSRSGSGSVGLLTGDVVDRAGFYTQAVILALIPIKNKDLTFNPDRAAKVIAELEEIASKTTSQQDGDGPRFLSIQADLAKRADIERLVSETVEKMGRLDVLVSNGGWTQLRDFSNFDDNVNEDDWDRCFNVNVKSHLFLLYAARKHLEEVKGSFVSVASTSGIKPSGSSIPYAVSKAAQIHLIQCLTRCVGPNIRVNSVSPGLMLTEWGRRFSEEKINRTKELTPLKELPEVDDVAAAVRSLAVNMSITGQNLVVDSGFTV</sequence>
<dbReference type="InterPro" id="IPR029001">
    <property type="entry name" value="ITPase-like_fam"/>
</dbReference>
<organism evidence="13 14">
    <name type="scientific">Clonostachys byssicola</name>
    <dbReference type="NCBI Taxonomy" id="160290"/>
    <lineage>
        <taxon>Eukaryota</taxon>
        <taxon>Fungi</taxon>
        <taxon>Dikarya</taxon>
        <taxon>Ascomycota</taxon>
        <taxon>Pezizomycotina</taxon>
        <taxon>Sordariomycetes</taxon>
        <taxon>Hypocreomycetidae</taxon>
        <taxon>Hypocreales</taxon>
        <taxon>Bionectriaceae</taxon>
        <taxon>Clonostachys</taxon>
    </lineage>
</organism>
<keyword evidence="7" id="KW-0546">Nucleotide metabolism</keyword>
<feature type="non-terminal residue" evidence="13">
    <location>
        <position position="400"/>
    </location>
</feature>
<keyword evidence="6" id="KW-0460">Magnesium</keyword>
<dbReference type="Gene3D" id="3.40.50.720">
    <property type="entry name" value="NAD(P)-binding Rossmann-like Domain"/>
    <property type="match status" value="1"/>
</dbReference>
<dbReference type="GO" id="GO:0009117">
    <property type="term" value="P:nucleotide metabolic process"/>
    <property type="evidence" value="ECO:0007669"/>
    <property type="project" value="UniProtKB-KW"/>
</dbReference>
<keyword evidence="14" id="KW-1185">Reference proteome</keyword>
<name>A0A9N9UGH4_9HYPO</name>
<evidence type="ECO:0000256" key="2">
    <source>
        <dbReference type="ARBA" id="ARBA00001946"/>
    </source>
</evidence>
<proteinExistence type="predicted"/>
<evidence type="ECO:0000259" key="12">
    <source>
        <dbReference type="Pfam" id="PF01931"/>
    </source>
</evidence>
<dbReference type="EC" id="3.6.1.73" evidence="9"/>
<evidence type="ECO:0000256" key="4">
    <source>
        <dbReference type="ARBA" id="ARBA00022741"/>
    </source>
</evidence>
<evidence type="ECO:0000256" key="5">
    <source>
        <dbReference type="ARBA" id="ARBA00022801"/>
    </source>
</evidence>
<comment type="catalytic activity">
    <reaction evidence="11">
        <text>XTP + H2O = XDP + phosphate + H(+)</text>
        <dbReference type="Rhea" id="RHEA:28406"/>
        <dbReference type="ChEBI" id="CHEBI:15377"/>
        <dbReference type="ChEBI" id="CHEBI:15378"/>
        <dbReference type="ChEBI" id="CHEBI:43474"/>
        <dbReference type="ChEBI" id="CHEBI:59884"/>
        <dbReference type="ChEBI" id="CHEBI:61314"/>
        <dbReference type="EC" id="3.6.1.73"/>
    </reaction>
</comment>
<dbReference type="PRINTS" id="PR00081">
    <property type="entry name" value="GDHRDH"/>
</dbReference>
<dbReference type="GO" id="GO:0103023">
    <property type="term" value="F:ITPase activity"/>
    <property type="evidence" value="ECO:0007669"/>
    <property type="project" value="UniProtKB-EC"/>
</dbReference>
<dbReference type="GO" id="GO:0000166">
    <property type="term" value="F:nucleotide binding"/>
    <property type="evidence" value="ECO:0007669"/>
    <property type="project" value="UniProtKB-KW"/>
</dbReference>
<accession>A0A9N9UGH4</accession>
<dbReference type="InterPro" id="IPR026533">
    <property type="entry name" value="NTPase/PRRC1"/>
</dbReference>
<feature type="domain" description="Non-canonical purine NTP phosphatase/PRRC1" evidence="12">
    <location>
        <begin position="12"/>
        <end position="173"/>
    </location>
</feature>